<dbReference type="GO" id="GO:0018104">
    <property type="term" value="P:peptidoglycan-protein cross-linking"/>
    <property type="evidence" value="ECO:0007669"/>
    <property type="project" value="TreeGrafter"/>
</dbReference>
<dbReference type="InterPro" id="IPR050979">
    <property type="entry name" value="LD-transpeptidase"/>
</dbReference>
<evidence type="ECO:0000313" key="12">
    <source>
        <dbReference type="Proteomes" id="UP000199159"/>
    </source>
</evidence>
<dbReference type="PANTHER" id="PTHR30582">
    <property type="entry name" value="L,D-TRANSPEPTIDASE"/>
    <property type="match status" value="1"/>
</dbReference>
<evidence type="ECO:0000256" key="9">
    <source>
        <dbReference type="PROSITE-ProRule" id="PRU01373"/>
    </source>
</evidence>
<evidence type="ECO:0000256" key="6">
    <source>
        <dbReference type="ARBA" id="ARBA00022984"/>
    </source>
</evidence>
<keyword evidence="4" id="KW-0378">Hydrolase</keyword>
<dbReference type="FunFam" id="2.40.440.10:FF:000003">
    <property type="entry name" value="L,D-transpeptidase YciB"/>
    <property type="match status" value="1"/>
</dbReference>
<dbReference type="SUPFAM" id="SSF141523">
    <property type="entry name" value="L,D-transpeptidase catalytic domain-like"/>
    <property type="match status" value="1"/>
</dbReference>
<dbReference type="GO" id="GO:0008360">
    <property type="term" value="P:regulation of cell shape"/>
    <property type="evidence" value="ECO:0007669"/>
    <property type="project" value="UniProtKB-UniRule"/>
</dbReference>
<keyword evidence="6 9" id="KW-0573">Peptidoglycan synthesis</keyword>
<name>A0A1H0WI09_9BACI</name>
<evidence type="ECO:0000313" key="11">
    <source>
        <dbReference type="EMBL" id="SDP90248.1"/>
    </source>
</evidence>
<dbReference type="GO" id="GO:0005576">
    <property type="term" value="C:extracellular region"/>
    <property type="evidence" value="ECO:0007669"/>
    <property type="project" value="TreeGrafter"/>
</dbReference>
<dbReference type="Pfam" id="PF03734">
    <property type="entry name" value="YkuD"/>
    <property type="match status" value="1"/>
</dbReference>
<evidence type="ECO:0000256" key="7">
    <source>
        <dbReference type="ARBA" id="ARBA00023316"/>
    </source>
</evidence>
<dbReference type="GO" id="GO:0016740">
    <property type="term" value="F:transferase activity"/>
    <property type="evidence" value="ECO:0007669"/>
    <property type="project" value="UniProtKB-KW"/>
</dbReference>
<dbReference type="OrthoDB" id="9787225at2"/>
<dbReference type="UniPathway" id="UPA00219"/>
<feature type="active site" description="Proton donor/acceptor" evidence="9">
    <location>
        <position position="112"/>
    </location>
</feature>
<keyword evidence="12" id="KW-1185">Reference proteome</keyword>
<comment type="pathway">
    <text evidence="1 9">Cell wall biogenesis; peptidoglycan biosynthesis.</text>
</comment>
<dbReference type="GO" id="GO:0071555">
    <property type="term" value="P:cell wall organization"/>
    <property type="evidence" value="ECO:0007669"/>
    <property type="project" value="UniProtKB-UniRule"/>
</dbReference>
<feature type="domain" description="L,D-TPase catalytic" evidence="10">
    <location>
        <begin position="28"/>
        <end position="152"/>
    </location>
</feature>
<gene>
    <name evidence="11" type="ORF">SAMN05216565_111129</name>
</gene>
<evidence type="ECO:0000256" key="2">
    <source>
        <dbReference type="ARBA" id="ARBA00005992"/>
    </source>
</evidence>
<evidence type="ECO:0000259" key="10">
    <source>
        <dbReference type="PROSITE" id="PS52029"/>
    </source>
</evidence>
<sequence>MKAIIALILTVTLSPIWPLGQNPLVGDPYIIINKQTNELAYFNYGDIQEIYPVATGVSKELTPEGEFSITVKAANPYYRKKNIPGGSPDNPLGSRWMGLNAAGTDGRIYGIHGTNNEQSISKYITGGCVRMYNRDVEFLFTKVPVGTKVLILKTDQSFEELGKLHGAIN</sequence>
<dbReference type="AlphaFoldDB" id="A0A1H0WI09"/>
<proteinExistence type="inferred from homology"/>
<keyword evidence="5 9" id="KW-0133">Cell shape</keyword>
<evidence type="ECO:0000256" key="1">
    <source>
        <dbReference type="ARBA" id="ARBA00004752"/>
    </source>
</evidence>
<reference evidence="12" key="1">
    <citation type="submission" date="2016-10" db="EMBL/GenBank/DDBJ databases">
        <authorList>
            <person name="Varghese N."/>
            <person name="Submissions S."/>
        </authorList>
    </citation>
    <scope>NUCLEOTIDE SEQUENCE [LARGE SCALE GENOMIC DNA]</scope>
    <source>
        <strain evidence="12">IBRC-M10078</strain>
    </source>
</reference>
<organism evidence="11 12">
    <name type="scientific">Litchfieldia salsa</name>
    <dbReference type="NCBI Taxonomy" id="930152"/>
    <lineage>
        <taxon>Bacteria</taxon>
        <taxon>Bacillati</taxon>
        <taxon>Bacillota</taxon>
        <taxon>Bacilli</taxon>
        <taxon>Bacillales</taxon>
        <taxon>Bacillaceae</taxon>
        <taxon>Litchfieldia</taxon>
    </lineage>
</organism>
<dbReference type="STRING" id="930152.SAMN05216565_111129"/>
<dbReference type="CDD" id="cd16913">
    <property type="entry name" value="YkuD_like"/>
    <property type="match status" value="1"/>
</dbReference>
<evidence type="ECO:0000256" key="5">
    <source>
        <dbReference type="ARBA" id="ARBA00022960"/>
    </source>
</evidence>
<keyword evidence="3" id="KW-0808">Transferase</keyword>
<dbReference type="InterPro" id="IPR038063">
    <property type="entry name" value="Transpep_catalytic_dom"/>
</dbReference>
<dbReference type="Gene3D" id="2.40.440.10">
    <property type="entry name" value="L,D-transpeptidase catalytic domain-like"/>
    <property type="match status" value="1"/>
</dbReference>
<evidence type="ECO:0000256" key="8">
    <source>
        <dbReference type="ARBA" id="ARBA00060592"/>
    </source>
</evidence>
<comment type="similarity">
    <text evidence="2">Belongs to the YkuD family.</text>
</comment>
<dbReference type="EMBL" id="FNJU01000011">
    <property type="protein sequence ID" value="SDP90248.1"/>
    <property type="molecule type" value="Genomic_DNA"/>
</dbReference>
<dbReference type="RefSeq" id="WP_090857718.1">
    <property type="nucleotide sequence ID" value="NZ_FNJU01000011.1"/>
</dbReference>
<dbReference type="PROSITE" id="PS52029">
    <property type="entry name" value="LD_TPASE"/>
    <property type="match status" value="1"/>
</dbReference>
<evidence type="ECO:0000256" key="4">
    <source>
        <dbReference type="ARBA" id="ARBA00022801"/>
    </source>
</evidence>
<accession>A0A1H0WI09</accession>
<protein>
    <submittedName>
        <fullName evidence="11">L,D-transpeptidase catalytic domain</fullName>
    </submittedName>
</protein>
<dbReference type="GO" id="GO:0071972">
    <property type="term" value="F:peptidoglycan L,D-transpeptidase activity"/>
    <property type="evidence" value="ECO:0007669"/>
    <property type="project" value="TreeGrafter"/>
</dbReference>
<comment type="pathway">
    <text evidence="8">Glycan biosynthesis.</text>
</comment>
<dbReference type="PANTHER" id="PTHR30582:SF4">
    <property type="entry name" value="L,D-TRANSPEPTIDASE YQJB-RELATED"/>
    <property type="match status" value="1"/>
</dbReference>
<evidence type="ECO:0000256" key="3">
    <source>
        <dbReference type="ARBA" id="ARBA00022679"/>
    </source>
</evidence>
<dbReference type="InterPro" id="IPR005490">
    <property type="entry name" value="LD_TPept_cat_dom"/>
</dbReference>
<feature type="active site" description="Nucleophile" evidence="9">
    <location>
        <position position="128"/>
    </location>
</feature>
<keyword evidence="7 9" id="KW-0961">Cell wall biogenesis/degradation</keyword>
<dbReference type="Proteomes" id="UP000199159">
    <property type="component" value="Unassembled WGS sequence"/>
</dbReference>